<dbReference type="GeneID" id="5739780"/>
<comment type="similarity">
    <text evidence="1 4">Belongs to the universal ribosomal protein uS9 family.</text>
</comment>
<evidence type="ECO:0000313" key="7">
    <source>
        <dbReference type="Proteomes" id="UP000243127"/>
    </source>
</evidence>
<protein>
    <submittedName>
        <fullName evidence="6">Rps16</fullName>
    </submittedName>
</protein>
<sequence>MKNIVQVFGRKKTSIAVAVVKGPGNGFIRINGTSIDLIEPEILKYKVFEPLLLMGEAGFGDIDIRIRVKGGGYVSQIYAIRQAIARGIVKYFEKFVNETKREEIRNIFLNYDRSILVGDSRRNEPKKSGGKGARSKYQKSYR</sequence>
<gene>
    <name evidence="6" type="ORF">HAN_1g147</name>
</gene>
<keyword evidence="3 4" id="KW-0687">Ribonucleoprotein</keyword>
<accession>A9BKF1</accession>
<dbReference type="Proteomes" id="UP000243127">
    <property type="component" value="Nucleomorph 1"/>
</dbReference>
<evidence type="ECO:0000256" key="3">
    <source>
        <dbReference type="ARBA" id="ARBA00023274"/>
    </source>
</evidence>
<dbReference type="GO" id="GO:0003723">
    <property type="term" value="F:RNA binding"/>
    <property type="evidence" value="ECO:0007669"/>
    <property type="project" value="TreeGrafter"/>
</dbReference>
<dbReference type="Pfam" id="PF00380">
    <property type="entry name" value="Ribosomal_S9"/>
    <property type="match status" value="1"/>
</dbReference>
<proteinExistence type="inferred from homology"/>
<name>A9BKF1_HEMAN</name>
<dbReference type="GO" id="GO:0000462">
    <property type="term" value="P:maturation of SSU-rRNA from tricistronic rRNA transcript (SSU-rRNA, 5.8S rRNA, LSU-rRNA)"/>
    <property type="evidence" value="ECO:0007669"/>
    <property type="project" value="TreeGrafter"/>
</dbReference>
<dbReference type="PANTHER" id="PTHR21569">
    <property type="entry name" value="RIBOSOMAL PROTEIN S9"/>
    <property type="match status" value="1"/>
</dbReference>
<dbReference type="AlphaFoldDB" id="A9BKF1"/>
<dbReference type="PROSITE" id="PS00360">
    <property type="entry name" value="RIBOSOMAL_S9"/>
    <property type="match status" value="1"/>
</dbReference>
<dbReference type="Gene3D" id="3.30.230.10">
    <property type="match status" value="1"/>
</dbReference>
<dbReference type="GO" id="GO:0022627">
    <property type="term" value="C:cytosolic small ribosomal subunit"/>
    <property type="evidence" value="ECO:0007669"/>
    <property type="project" value="TreeGrafter"/>
</dbReference>
<geneLocation type="nucleomorph" evidence="6"/>
<evidence type="ECO:0000256" key="5">
    <source>
        <dbReference type="SAM" id="MobiDB-lite"/>
    </source>
</evidence>
<dbReference type="InterPro" id="IPR020574">
    <property type="entry name" value="Ribosomal_uS9_CS"/>
</dbReference>
<dbReference type="NCBIfam" id="NF001749">
    <property type="entry name" value="PRK00474.1"/>
    <property type="match status" value="1"/>
</dbReference>
<keyword evidence="6" id="KW-0542">Nucleomorph</keyword>
<evidence type="ECO:0000256" key="4">
    <source>
        <dbReference type="RuleBase" id="RU003815"/>
    </source>
</evidence>
<dbReference type="GO" id="GO:0006412">
    <property type="term" value="P:translation"/>
    <property type="evidence" value="ECO:0007669"/>
    <property type="project" value="InterPro"/>
</dbReference>
<keyword evidence="2 4" id="KW-0689">Ribosomal protein</keyword>
<dbReference type="GO" id="GO:0003735">
    <property type="term" value="F:structural constituent of ribosome"/>
    <property type="evidence" value="ECO:0007669"/>
    <property type="project" value="InterPro"/>
</dbReference>
<feature type="compositionally biased region" description="Basic residues" evidence="5">
    <location>
        <begin position="133"/>
        <end position="142"/>
    </location>
</feature>
<organism evidence="6 7">
    <name type="scientific">Hemiselmis andersenii</name>
    <name type="common">Cryptophyte alga</name>
    <dbReference type="NCBI Taxonomy" id="464988"/>
    <lineage>
        <taxon>Eukaryota</taxon>
        <taxon>Cryptophyceae</taxon>
        <taxon>Cryptomonadales</taxon>
        <taxon>Hemiselmidaceae</taxon>
        <taxon>Hemiselmis</taxon>
    </lineage>
</organism>
<dbReference type="InterPro" id="IPR020568">
    <property type="entry name" value="Ribosomal_Su5_D2-typ_SF"/>
</dbReference>
<dbReference type="RefSeq" id="XP_001712309.1">
    <property type="nucleotide sequence ID" value="XM_001712257.1"/>
</dbReference>
<evidence type="ECO:0000313" key="6">
    <source>
        <dbReference type="EMBL" id="ABW97984.1"/>
    </source>
</evidence>
<dbReference type="EMBL" id="CP000881">
    <property type="protein sequence ID" value="ABW97984.1"/>
    <property type="molecule type" value="Genomic_DNA"/>
</dbReference>
<evidence type="ECO:0000256" key="1">
    <source>
        <dbReference type="ARBA" id="ARBA00005251"/>
    </source>
</evidence>
<dbReference type="InterPro" id="IPR014721">
    <property type="entry name" value="Ribsml_uS5_D2-typ_fold_subgr"/>
</dbReference>
<reference evidence="6 7" key="1">
    <citation type="journal article" date="2007" name="Proc. Natl. Acad. Sci. U.S.A.">
        <title>Nucleomorph genome of Hemiselmis andersenii reveals complete intron loss and compaction as a driver of protein structure and function.</title>
        <authorList>
            <person name="Lane C.E."/>
            <person name="van den Heuvel K."/>
            <person name="Kozera C."/>
            <person name="Curtis B.A."/>
            <person name="Parsons B.J."/>
            <person name="Bowman S."/>
            <person name="Archibald J.M."/>
        </authorList>
    </citation>
    <scope>NUCLEOTIDE SEQUENCE [LARGE SCALE GENOMIC DNA]</scope>
    <source>
        <strain evidence="6 7">CCMP644</strain>
    </source>
</reference>
<dbReference type="InterPro" id="IPR000754">
    <property type="entry name" value="Ribosomal_uS9"/>
</dbReference>
<evidence type="ECO:0000256" key="2">
    <source>
        <dbReference type="ARBA" id="ARBA00022980"/>
    </source>
</evidence>
<feature type="region of interest" description="Disordered" evidence="5">
    <location>
        <begin position="120"/>
        <end position="142"/>
    </location>
</feature>
<dbReference type="SUPFAM" id="SSF54211">
    <property type="entry name" value="Ribosomal protein S5 domain 2-like"/>
    <property type="match status" value="1"/>
</dbReference>
<dbReference type="PANTHER" id="PTHR21569:SF16">
    <property type="entry name" value="RIBOSOMAL PROTEIN S16"/>
    <property type="match status" value="1"/>
</dbReference>